<keyword evidence="11" id="KW-1185">Reference proteome</keyword>
<evidence type="ECO:0000256" key="3">
    <source>
        <dbReference type="ARBA" id="ARBA00010869"/>
    </source>
</evidence>
<evidence type="ECO:0000256" key="5">
    <source>
        <dbReference type="ARBA" id="ARBA00022898"/>
    </source>
</evidence>
<dbReference type="EMBL" id="SMAN01000008">
    <property type="protein sequence ID" value="TCT22648.1"/>
    <property type="molecule type" value="Genomic_DNA"/>
</dbReference>
<evidence type="ECO:0000256" key="4">
    <source>
        <dbReference type="ARBA" id="ARBA00012096"/>
    </source>
</evidence>
<dbReference type="InterPro" id="IPR050147">
    <property type="entry name" value="Ser/Thr_Dehydratase"/>
</dbReference>
<organism evidence="10 11">
    <name type="scientific">Melghiribacillus thermohalophilus</name>
    <dbReference type="NCBI Taxonomy" id="1324956"/>
    <lineage>
        <taxon>Bacteria</taxon>
        <taxon>Bacillati</taxon>
        <taxon>Bacillota</taxon>
        <taxon>Bacilli</taxon>
        <taxon>Bacillales</taxon>
        <taxon>Bacillaceae</taxon>
        <taxon>Melghiribacillus</taxon>
    </lineage>
</organism>
<evidence type="ECO:0000313" key="11">
    <source>
        <dbReference type="Proteomes" id="UP000294650"/>
    </source>
</evidence>
<dbReference type="Gene3D" id="3.40.50.1100">
    <property type="match status" value="2"/>
</dbReference>
<protein>
    <recommendedName>
        <fullName evidence="4">threonine ammonia-lyase</fullName>
        <ecNumber evidence="4">4.3.1.19</ecNumber>
    </recommendedName>
    <alternativeName>
        <fullName evidence="8">Threonine deaminase</fullName>
    </alternativeName>
</protein>
<comment type="caution">
    <text evidence="10">The sequence shown here is derived from an EMBL/GenBank/DDBJ whole genome shotgun (WGS) entry which is preliminary data.</text>
</comment>
<keyword evidence="6" id="KW-0456">Lyase</keyword>
<evidence type="ECO:0000256" key="2">
    <source>
        <dbReference type="ARBA" id="ARBA00001933"/>
    </source>
</evidence>
<accession>A0A4R3N0U3</accession>
<dbReference type="GO" id="GO:0003941">
    <property type="term" value="F:L-serine ammonia-lyase activity"/>
    <property type="evidence" value="ECO:0007669"/>
    <property type="project" value="TreeGrafter"/>
</dbReference>
<evidence type="ECO:0000256" key="1">
    <source>
        <dbReference type="ARBA" id="ARBA00001274"/>
    </source>
</evidence>
<dbReference type="NCBIfam" id="NF005680">
    <property type="entry name" value="PRK07476.1"/>
    <property type="match status" value="1"/>
</dbReference>
<dbReference type="RefSeq" id="WP_132371645.1">
    <property type="nucleotide sequence ID" value="NZ_SMAN01000008.1"/>
</dbReference>
<dbReference type="GO" id="GO:0006565">
    <property type="term" value="P:L-serine catabolic process"/>
    <property type="evidence" value="ECO:0007669"/>
    <property type="project" value="TreeGrafter"/>
</dbReference>
<dbReference type="EC" id="4.3.1.19" evidence="4"/>
<dbReference type="InterPro" id="IPR001926">
    <property type="entry name" value="TrpB-like_PALP"/>
</dbReference>
<reference evidence="10 11" key="1">
    <citation type="submission" date="2019-03" db="EMBL/GenBank/DDBJ databases">
        <title>Genomic Encyclopedia of Type Strains, Phase IV (KMG-IV): sequencing the most valuable type-strain genomes for metagenomic binning, comparative biology and taxonomic classification.</title>
        <authorList>
            <person name="Goeker M."/>
        </authorList>
    </citation>
    <scope>NUCLEOTIDE SEQUENCE [LARGE SCALE GENOMIC DNA]</scope>
    <source>
        <strain evidence="10 11">DSM 25894</strain>
    </source>
</reference>
<gene>
    <name evidence="10" type="ORF">EDD68_10868</name>
</gene>
<dbReference type="GO" id="GO:0009097">
    <property type="term" value="P:isoleucine biosynthetic process"/>
    <property type="evidence" value="ECO:0007669"/>
    <property type="project" value="TreeGrafter"/>
</dbReference>
<dbReference type="GO" id="GO:0006567">
    <property type="term" value="P:L-threonine catabolic process"/>
    <property type="evidence" value="ECO:0007669"/>
    <property type="project" value="TreeGrafter"/>
</dbReference>
<comment type="function">
    <text evidence="7">Catalyzes the anaerobic formation of alpha-ketobutyrate and ammonia from threonine in a two-step reaction. The first step involved a dehydration of threonine and a production of enamine intermediates (aminocrotonate), which tautomerizes to its imine form (iminobutyrate). Both intermediates are unstable and short-lived. The second step is the nonenzymatic hydrolysis of the enamine/imine intermediates to form 2-ketobutyrate and free ammonia. In the low water environment of the cell, the second step is accelerated by RidA.</text>
</comment>
<sequence length="328" mass="36158">MVRSPHEHITIRDIWEARNRIKPFVRKTPLIPSTGLKEHTSSQIHLKLENLQKTHTFKIRGAANKILSLSEKQKELGVTTFSTGNHGLAVAFVAKELGIRAVICVSRKVPTAKIESIRKLGAEILFCGNSQDDAESMCYHLQDEKGMTVVKPFDDPFVIAGQGTIGLEIMEQLPRVDTVMIPLSGGGLLSGVALALKTNDPNIRVIGVSMETSPVMYKSLKAGKPVVLEEQETLADSLLGGIGQNNRYTFQMVQKYADDVILIPEKDIARGIAYMLREHRFIVEGAAATSIGALLDYRFNHEFQEAVALITGRNVDLDVILDIAHSHL</sequence>
<dbReference type="FunFam" id="3.40.50.1100:FF:000005">
    <property type="entry name" value="Threonine dehydratase catabolic"/>
    <property type="match status" value="1"/>
</dbReference>
<evidence type="ECO:0000313" key="10">
    <source>
        <dbReference type="EMBL" id="TCT22648.1"/>
    </source>
</evidence>
<evidence type="ECO:0000256" key="6">
    <source>
        <dbReference type="ARBA" id="ARBA00023239"/>
    </source>
</evidence>
<keyword evidence="5" id="KW-0663">Pyridoxal phosphate</keyword>
<dbReference type="Proteomes" id="UP000294650">
    <property type="component" value="Unassembled WGS sequence"/>
</dbReference>
<dbReference type="Pfam" id="PF00291">
    <property type="entry name" value="PALP"/>
    <property type="match status" value="1"/>
</dbReference>
<proteinExistence type="inferred from homology"/>
<dbReference type="PANTHER" id="PTHR48078">
    <property type="entry name" value="THREONINE DEHYDRATASE, MITOCHONDRIAL-RELATED"/>
    <property type="match status" value="1"/>
</dbReference>
<comment type="cofactor">
    <cofactor evidence="2">
        <name>pyridoxal 5'-phosphate</name>
        <dbReference type="ChEBI" id="CHEBI:597326"/>
    </cofactor>
</comment>
<name>A0A4R3N0U3_9BACI</name>
<comment type="similarity">
    <text evidence="3">Belongs to the serine/threonine dehydratase family.</text>
</comment>
<dbReference type="InterPro" id="IPR036052">
    <property type="entry name" value="TrpB-like_PALP_sf"/>
</dbReference>
<dbReference type="AlphaFoldDB" id="A0A4R3N0U3"/>
<dbReference type="SUPFAM" id="SSF53686">
    <property type="entry name" value="Tryptophan synthase beta subunit-like PLP-dependent enzymes"/>
    <property type="match status" value="1"/>
</dbReference>
<dbReference type="PANTHER" id="PTHR48078:SF6">
    <property type="entry name" value="L-THREONINE DEHYDRATASE CATABOLIC TDCB"/>
    <property type="match status" value="1"/>
</dbReference>
<dbReference type="CDD" id="cd01562">
    <property type="entry name" value="Thr-dehyd"/>
    <property type="match status" value="1"/>
</dbReference>
<evidence type="ECO:0000259" key="9">
    <source>
        <dbReference type="Pfam" id="PF00291"/>
    </source>
</evidence>
<feature type="domain" description="Tryptophan synthase beta chain-like PALP" evidence="9">
    <location>
        <begin position="22"/>
        <end position="312"/>
    </location>
</feature>
<comment type="catalytic activity">
    <reaction evidence="1">
        <text>L-threonine = 2-oxobutanoate + NH4(+)</text>
        <dbReference type="Rhea" id="RHEA:22108"/>
        <dbReference type="ChEBI" id="CHEBI:16763"/>
        <dbReference type="ChEBI" id="CHEBI:28938"/>
        <dbReference type="ChEBI" id="CHEBI:57926"/>
        <dbReference type="EC" id="4.3.1.19"/>
    </reaction>
</comment>
<dbReference type="GO" id="GO:0004794">
    <property type="term" value="F:threonine deaminase activity"/>
    <property type="evidence" value="ECO:0007669"/>
    <property type="project" value="UniProtKB-EC"/>
</dbReference>
<evidence type="ECO:0000256" key="8">
    <source>
        <dbReference type="ARBA" id="ARBA00031427"/>
    </source>
</evidence>
<dbReference type="OrthoDB" id="9811476at2"/>
<evidence type="ECO:0000256" key="7">
    <source>
        <dbReference type="ARBA" id="ARBA00025527"/>
    </source>
</evidence>